<dbReference type="EMBL" id="JABUQZ010000001">
    <property type="protein sequence ID" value="NUC71700.1"/>
    <property type="molecule type" value="Genomic_DNA"/>
</dbReference>
<dbReference type="RefSeq" id="WP_174679688.1">
    <property type="nucleotide sequence ID" value="NZ_JABUQZ010000001.1"/>
</dbReference>
<feature type="compositionally biased region" description="Low complexity" evidence="1">
    <location>
        <begin position="340"/>
        <end position="360"/>
    </location>
</feature>
<comment type="caution">
    <text evidence="2">The sequence shown here is derived from an EMBL/GenBank/DDBJ whole genome shotgun (WGS) entry which is preliminary data.</text>
</comment>
<reference evidence="2 3" key="1">
    <citation type="submission" date="2020-06" db="EMBL/GenBank/DDBJ databases">
        <title>Haloterrigena sp. nov., an extremely halophilic archaeon isolated from a saline sediment.</title>
        <authorList>
            <person name="Liu B.-B."/>
        </authorList>
    </citation>
    <scope>NUCLEOTIDE SEQUENCE [LARGE SCALE GENOMIC DNA]</scope>
    <source>
        <strain evidence="2 3">SYSU A558-1</strain>
    </source>
</reference>
<feature type="compositionally biased region" description="Acidic residues" evidence="1">
    <location>
        <begin position="477"/>
        <end position="490"/>
    </location>
</feature>
<organism evidence="2 3">
    <name type="scientific">Haloterrigena gelatinilytica</name>
    <dbReference type="NCBI Taxonomy" id="2741724"/>
    <lineage>
        <taxon>Archaea</taxon>
        <taxon>Methanobacteriati</taxon>
        <taxon>Methanobacteriota</taxon>
        <taxon>Stenosarchaea group</taxon>
        <taxon>Halobacteria</taxon>
        <taxon>Halobacteriales</taxon>
        <taxon>Natrialbaceae</taxon>
        <taxon>Haloterrigena</taxon>
    </lineage>
</organism>
<feature type="region of interest" description="Disordered" evidence="1">
    <location>
        <begin position="1"/>
        <end position="52"/>
    </location>
</feature>
<feature type="compositionally biased region" description="Basic and acidic residues" evidence="1">
    <location>
        <begin position="364"/>
        <end position="377"/>
    </location>
</feature>
<feature type="compositionally biased region" description="Basic and acidic residues" evidence="1">
    <location>
        <begin position="39"/>
        <end position="50"/>
    </location>
</feature>
<sequence>MTQHDTELREQLAPAESGGAAVAEPSDTGTTVRINPIPEGERTVGHRPGSEDDEVAIWDPEPMKEAVESGALDGSTIVKGRAGKNPHYGFDEQVAADDVLGKVEKWEYEDGVGPVGKAQLADEGIADRIELDLLDVSGDWLRRLGEYDDERGGKPVEEVLGLPRVTVVERGASNASIDLEPETAEALGYNPDAPDVGQEQHADTLTPAPPDGWVDFYDQLTAGDAVAVSGAYYSDGDYYVSIHPEGDALEEPDPSLGEAIATLGPFPADRSEGSITLPLEEPIEQSQTLHAVLREADDGAGDPIEIDGRHVMNGAVVRVADPEGEAEYLADPDASNKTIGAATGTSPDTPADTTDPTDMGSNDNELREQLAEVRDERDELEDDKSDLEEQLAEKNSTIEDYEDRIDELEEEVGPIKELLAEIAVGDQPLDPDRIAETHDTEELVEMLAGDVEEDDLSYSEKVKEQLAAPLSPRGQGEEESGPDLGDVDSEQVEQLAGSVLSLSDMQRIHNEDISRREYLQREYDVDPAQYNSEPALRDAIGENGGAS</sequence>
<proteinExistence type="predicted"/>
<feature type="compositionally biased region" description="Basic and acidic residues" evidence="1">
    <location>
        <begin position="1"/>
        <end position="10"/>
    </location>
</feature>
<feature type="region of interest" description="Disordered" evidence="1">
    <location>
        <begin position="450"/>
        <end position="490"/>
    </location>
</feature>
<keyword evidence="3" id="KW-1185">Reference proteome</keyword>
<feature type="region of interest" description="Disordered" evidence="1">
    <location>
        <begin position="329"/>
        <end position="401"/>
    </location>
</feature>
<dbReference type="SUPFAM" id="SSF161270">
    <property type="entry name" value="PspA lactotransferrin-binding region"/>
    <property type="match status" value="1"/>
</dbReference>
<gene>
    <name evidence="2" type="ORF">HTZ84_05150</name>
</gene>
<dbReference type="Proteomes" id="UP001016761">
    <property type="component" value="Unassembled WGS sequence"/>
</dbReference>
<name>A0ABX2LAY3_9EURY</name>
<feature type="compositionally biased region" description="Acidic residues" evidence="1">
    <location>
        <begin position="378"/>
        <end position="390"/>
    </location>
</feature>
<dbReference type="Gene3D" id="6.10.250.3150">
    <property type="match status" value="1"/>
</dbReference>
<feature type="region of interest" description="Disordered" evidence="1">
    <location>
        <begin position="528"/>
        <end position="547"/>
    </location>
</feature>
<protein>
    <submittedName>
        <fullName evidence="2">Uncharacterized protein</fullName>
    </submittedName>
</protein>
<evidence type="ECO:0000256" key="1">
    <source>
        <dbReference type="SAM" id="MobiDB-lite"/>
    </source>
</evidence>
<evidence type="ECO:0000313" key="2">
    <source>
        <dbReference type="EMBL" id="NUC71700.1"/>
    </source>
</evidence>
<accession>A0ABX2LAY3</accession>
<evidence type="ECO:0000313" key="3">
    <source>
        <dbReference type="Proteomes" id="UP001016761"/>
    </source>
</evidence>